<keyword evidence="2" id="KW-1185">Reference proteome</keyword>
<protein>
    <submittedName>
        <fullName evidence="1">Uncharacterized protein</fullName>
    </submittedName>
</protein>
<name>A0A9D4PAQ5_RHISA</name>
<accession>A0A9D4PAQ5</accession>
<dbReference type="EMBL" id="JABSTV010002042">
    <property type="protein sequence ID" value="KAH7931758.1"/>
    <property type="molecule type" value="Genomic_DNA"/>
</dbReference>
<dbReference type="AlphaFoldDB" id="A0A9D4PAQ5"/>
<proteinExistence type="predicted"/>
<reference evidence="1" key="2">
    <citation type="submission" date="2021-09" db="EMBL/GenBank/DDBJ databases">
        <authorList>
            <person name="Jia N."/>
            <person name="Wang J."/>
            <person name="Shi W."/>
            <person name="Du L."/>
            <person name="Sun Y."/>
            <person name="Zhan W."/>
            <person name="Jiang J."/>
            <person name="Wang Q."/>
            <person name="Zhang B."/>
            <person name="Ji P."/>
            <person name="Sakyi L.B."/>
            <person name="Cui X."/>
            <person name="Yuan T."/>
            <person name="Jiang B."/>
            <person name="Yang W."/>
            <person name="Lam T.T.-Y."/>
            <person name="Chang Q."/>
            <person name="Ding S."/>
            <person name="Wang X."/>
            <person name="Zhu J."/>
            <person name="Ruan X."/>
            <person name="Zhao L."/>
            <person name="Wei J."/>
            <person name="Que T."/>
            <person name="Du C."/>
            <person name="Cheng J."/>
            <person name="Dai P."/>
            <person name="Han X."/>
            <person name="Huang E."/>
            <person name="Gao Y."/>
            <person name="Liu J."/>
            <person name="Shao H."/>
            <person name="Ye R."/>
            <person name="Li L."/>
            <person name="Wei W."/>
            <person name="Wang X."/>
            <person name="Wang C."/>
            <person name="Huo Q."/>
            <person name="Li W."/>
            <person name="Guo W."/>
            <person name="Chen H."/>
            <person name="Chen S."/>
            <person name="Zhou L."/>
            <person name="Zhou L."/>
            <person name="Ni X."/>
            <person name="Tian J."/>
            <person name="Zhou Y."/>
            <person name="Sheng Y."/>
            <person name="Liu T."/>
            <person name="Pan Y."/>
            <person name="Xia L."/>
            <person name="Li J."/>
            <person name="Zhao F."/>
            <person name="Cao W."/>
        </authorList>
    </citation>
    <scope>NUCLEOTIDE SEQUENCE</scope>
    <source>
        <strain evidence="1">Rsan-2018</strain>
        <tissue evidence="1">Larvae</tissue>
    </source>
</reference>
<reference evidence="1" key="1">
    <citation type="journal article" date="2020" name="Cell">
        <title>Large-Scale Comparative Analyses of Tick Genomes Elucidate Their Genetic Diversity and Vector Capacities.</title>
        <authorList>
            <consortium name="Tick Genome and Microbiome Consortium (TIGMIC)"/>
            <person name="Jia N."/>
            <person name="Wang J."/>
            <person name="Shi W."/>
            <person name="Du L."/>
            <person name="Sun Y."/>
            <person name="Zhan W."/>
            <person name="Jiang J.F."/>
            <person name="Wang Q."/>
            <person name="Zhang B."/>
            <person name="Ji P."/>
            <person name="Bell-Sakyi L."/>
            <person name="Cui X.M."/>
            <person name="Yuan T.T."/>
            <person name="Jiang B.G."/>
            <person name="Yang W.F."/>
            <person name="Lam T.T."/>
            <person name="Chang Q.C."/>
            <person name="Ding S.J."/>
            <person name="Wang X.J."/>
            <person name="Zhu J.G."/>
            <person name="Ruan X.D."/>
            <person name="Zhao L."/>
            <person name="Wei J.T."/>
            <person name="Ye R.Z."/>
            <person name="Que T.C."/>
            <person name="Du C.H."/>
            <person name="Zhou Y.H."/>
            <person name="Cheng J.X."/>
            <person name="Dai P.F."/>
            <person name="Guo W.B."/>
            <person name="Han X.H."/>
            <person name="Huang E.J."/>
            <person name="Li L.F."/>
            <person name="Wei W."/>
            <person name="Gao Y.C."/>
            <person name="Liu J.Z."/>
            <person name="Shao H.Z."/>
            <person name="Wang X."/>
            <person name="Wang C.C."/>
            <person name="Yang T.C."/>
            <person name="Huo Q.B."/>
            <person name="Li W."/>
            <person name="Chen H.Y."/>
            <person name="Chen S.E."/>
            <person name="Zhou L.G."/>
            <person name="Ni X.B."/>
            <person name="Tian J.H."/>
            <person name="Sheng Y."/>
            <person name="Liu T."/>
            <person name="Pan Y.S."/>
            <person name="Xia L.Y."/>
            <person name="Li J."/>
            <person name="Zhao F."/>
            <person name="Cao W.C."/>
        </authorList>
    </citation>
    <scope>NUCLEOTIDE SEQUENCE</scope>
    <source>
        <strain evidence="1">Rsan-2018</strain>
    </source>
</reference>
<comment type="caution">
    <text evidence="1">The sequence shown here is derived from an EMBL/GenBank/DDBJ whole genome shotgun (WGS) entry which is preliminary data.</text>
</comment>
<evidence type="ECO:0000313" key="1">
    <source>
        <dbReference type="EMBL" id="KAH7931758.1"/>
    </source>
</evidence>
<gene>
    <name evidence="1" type="ORF">HPB52_025399</name>
</gene>
<organism evidence="1 2">
    <name type="scientific">Rhipicephalus sanguineus</name>
    <name type="common">Brown dog tick</name>
    <name type="synonym">Ixodes sanguineus</name>
    <dbReference type="NCBI Taxonomy" id="34632"/>
    <lineage>
        <taxon>Eukaryota</taxon>
        <taxon>Metazoa</taxon>
        <taxon>Ecdysozoa</taxon>
        <taxon>Arthropoda</taxon>
        <taxon>Chelicerata</taxon>
        <taxon>Arachnida</taxon>
        <taxon>Acari</taxon>
        <taxon>Parasitiformes</taxon>
        <taxon>Ixodida</taxon>
        <taxon>Ixodoidea</taxon>
        <taxon>Ixodidae</taxon>
        <taxon>Rhipicephalinae</taxon>
        <taxon>Rhipicephalus</taxon>
        <taxon>Rhipicephalus</taxon>
    </lineage>
</organism>
<evidence type="ECO:0000313" key="2">
    <source>
        <dbReference type="Proteomes" id="UP000821837"/>
    </source>
</evidence>
<sequence length="116" mass="12793">MHRKEVAPSSLESICVSRRLAPGNEPQLVFQAGAGHKDLRGGIRWGSMVGLQLLTHEVLRNAQLACRKSHGPQRLGVDHASAALDKTMEIYTRCYLLLSTLYAASSLQCPPRWLSL</sequence>
<dbReference type="Proteomes" id="UP000821837">
    <property type="component" value="Unassembled WGS sequence"/>
</dbReference>